<dbReference type="CDD" id="cd02440">
    <property type="entry name" value="AdoMet_MTases"/>
    <property type="match status" value="1"/>
</dbReference>
<dbReference type="AlphaFoldDB" id="A0A271IZZ0"/>
<evidence type="ECO:0000313" key="2">
    <source>
        <dbReference type="Proteomes" id="UP000216339"/>
    </source>
</evidence>
<evidence type="ECO:0000313" key="1">
    <source>
        <dbReference type="EMBL" id="PAP76811.1"/>
    </source>
</evidence>
<dbReference type="Pfam" id="PF13489">
    <property type="entry name" value="Methyltransf_23"/>
    <property type="match status" value="1"/>
</dbReference>
<comment type="caution">
    <text evidence="1">The sequence shown here is derived from an EMBL/GenBank/DDBJ whole genome shotgun (WGS) entry which is preliminary data.</text>
</comment>
<keyword evidence="2" id="KW-1185">Reference proteome</keyword>
<accession>A0A271IZZ0</accession>
<proteinExistence type="predicted"/>
<dbReference type="SUPFAM" id="SSF53335">
    <property type="entry name" value="S-adenosyl-L-methionine-dependent methyltransferases"/>
    <property type="match status" value="1"/>
</dbReference>
<dbReference type="InterPro" id="IPR029063">
    <property type="entry name" value="SAM-dependent_MTases_sf"/>
</dbReference>
<protein>
    <submittedName>
        <fullName evidence="1">Uncharacterized protein</fullName>
    </submittedName>
</protein>
<gene>
    <name evidence="1" type="ORF">BSZ37_10385</name>
</gene>
<dbReference type="Gene3D" id="3.40.50.150">
    <property type="entry name" value="Vaccinia Virus protein VP39"/>
    <property type="match status" value="1"/>
</dbReference>
<dbReference type="Proteomes" id="UP000216339">
    <property type="component" value="Unassembled WGS sequence"/>
</dbReference>
<sequence length="157" mass="16427">MGPSDHLLRTLAAVPPGIRVVDVACGPGRHLDPLARLGFDVWGSAEDAGDVEAARRRLAETLGEDESARRVTRGAPDALGYPAAWADWMVLAGIADLDAALTEAARVLKPGAWVWVETDAADGLWEAADSAGLVIAEAPAEEDGVTHAIFRRPGDVG</sequence>
<organism evidence="1 2">
    <name type="scientific">Rubrivirga marina</name>
    <dbReference type="NCBI Taxonomy" id="1196024"/>
    <lineage>
        <taxon>Bacteria</taxon>
        <taxon>Pseudomonadati</taxon>
        <taxon>Rhodothermota</taxon>
        <taxon>Rhodothermia</taxon>
        <taxon>Rhodothermales</taxon>
        <taxon>Rubricoccaceae</taxon>
        <taxon>Rubrivirga</taxon>
    </lineage>
</organism>
<reference evidence="1 2" key="1">
    <citation type="submission" date="2016-11" db="EMBL/GenBank/DDBJ databases">
        <title>Study of marine rhodopsin-containing bacteria.</title>
        <authorList>
            <person name="Yoshizawa S."/>
            <person name="Kumagai Y."/>
            <person name="Kogure K."/>
        </authorList>
    </citation>
    <scope>NUCLEOTIDE SEQUENCE [LARGE SCALE GENOMIC DNA]</scope>
    <source>
        <strain evidence="1 2">SAORIC-28</strain>
    </source>
</reference>
<dbReference type="EMBL" id="MQWD01000001">
    <property type="protein sequence ID" value="PAP76811.1"/>
    <property type="molecule type" value="Genomic_DNA"/>
</dbReference>
<name>A0A271IZZ0_9BACT</name>